<name>A0A1H7UNE8_AQUAM</name>
<dbReference type="GO" id="GO:0015344">
    <property type="term" value="F:siderophore uptake transmembrane transporter activity"/>
    <property type="evidence" value="ECO:0007669"/>
    <property type="project" value="TreeGrafter"/>
</dbReference>
<keyword evidence="4 10" id="KW-0812">Transmembrane</keyword>
<comment type="similarity">
    <text evidence="10 11">Belongs to the TonB-dependent receptor family.</text>
</comment>
<keyword evidence="8" id="KW-0675">Receptor</keyword>
<evidence type="ECO:0000256" key="5">
    <source>
        <dbReference type="ARBA" id="ARBA00022729"/>
    </source>
</evidence>
<dbReference type="InterPro" id="IPR008969">
    <property type="entry name" value="CarboxyPept-like_regulatory"/>
</dbReference>
<reference evidence="15 16" key="1">
    <citation type="submission" date="2016-10" db="EMBL/GenBank/DDBJ databases">
        <authorList>
            <person name="de Groot N.N."/>
        </authorList>
    </citation>
    <scope>NUCLEOTIDE SEQUENCE [LARGE SCALE GENOMIC DNA]</scope>
    <source>
        <strain evidence="15 16">DSM 25232</strain>
    </source>
</reference>
<feature type="signal peptide" evidence="12">
    <location>
        <begin position="1"/>
        <end position="22"/>
    </location>
</feature>
<accession>A0A1H7UNE8</accession>
<keyword evidence="5 12" id="KW-0732">Signal</keyword>
<dbReference type="STRING" id="1038014.SAMN04487910_3807"/>
<protein>
    <submittedName>
        <fullName evidence="15">TonB-linked outer membrane protein, SusC/RagA family</fullName>
    </submittedName>
</protein>
<dbReference type="NCBIfam" id="TIGR04056">
    <property type="entry name" value="OMP_RagA_SusC"/>
    <property type="match status" value="1"/>
</dbReference>
<dbReference type="RefSeq" id="WP_091411352.1">
    <property type="nucleotide sequence ID" value="NZ_FOAB01000007.1"/>
</dbReference>
<evidence type="ECO:0000256" key="11">
    <source>
        <dbReference type="RuleBase" id="RU003357"/>
    </source>
</evidence>
<dbReference type="PANTHER" id="PTHR30069">
    <property type="entry name" value="TONB-DEPENDENT OUTER MEMBRANE RECEPTOR"/>
    <property type="match status" value="1"/>
</dbReference>
<proteinExistence type="inferred from homology"/>
<evidence type="ECO:0000256" key="3">
    <source>
        <dbReference type="ARBA" id="ARBA00022452"/>
    </source>
</evidence>
<feature type="chain" id="PRO_5011720474" evidence="12">
    <location>
        <begin position="23"/>
        <end position="1070"/>
    </location>
</feature>
<evidence type="ECO:0000256" key="9">
    <source>
        <dbReference type="ARBA" id="ARBA00023237"/>
    </source>
</evidence>
<keyword evidence="16" id="KW-1185">Reference proteome</keyword>
<dbReference type="Pfam" id="PF07715">
    <property type="entry name" value="Plug"/>
    <property type="match status" value="1"/>
</dbReference>
<dbReference type="GO" id="GO:0044718">
    <property type="term" value="P:siderophore transmembrane transport"/>
    <property type="evidence" value="ECO:0007669"/>
    <property type="project" value="TreeGrafter"/>
</dbReference>
<evidence type="ECO:0000256" key="4">
    <source>
        <dbReference type="ARBA" id="ARBA00022692"/>
    </source>
</evidence>
<dbReference type="Pfam" id="PF13715">
    <property type="entry name" value="CarbopepD_reg_2"/>
    <property type="match status" value="1"/>
</dbReference>
<keyword evidence="7 10" id="KW-0472">Membrane</keyword>
<evidence type="ECO:0000256" key="12">
    <source>
        <dbReference type="SAM" id="SignalP"/>
    </source>
</evidence>
<evidence type="ECO:0000313" key="16">
    <source>
        <dbReference type="Proteomes" id="UP000198521"/>
    </source>
</evidence>
<evidence type="ECO:0000259" key="14">
    <source>
        <dbReference type="Pfam" id="PF07715"/>
    </source>
</evidence>
<dbReference type="PANTHER" id="PTHR30069:SF29">
    <property type="entry name" value="HEMOGLOBIN AND HEMOGLOBIN-HAPTOGLOBIN-BINDING PROTEIN 1-RELATED"/>
    <property type="match status" value="1"/>
</dbReference>
<dbReference type="Proteomes" id="UP000198521">
    <property type="component" value="Unassembled WGS sequence"/>
</dbReference>
<keyword evidence="6 11" id="KW-0798">TonB box</keyword>
<feature type="domain" description="TonB-dependent receptor plug" evidence="14">
    <location>
        <begin position="118"/>
        <end position="239"/>
    </location>
</feature>
<dbReference type="SUPFAM" id="SSF49464">
    <property type="entry name" value="Carboxypeptidase regulatory domain-like"/>
    <property type="match status" value="1"/>
</dbReference>
<dbReference type="InterPro" id="IPR012910">
    <property type="entry name" value="Plug_dom"/>
</dbReference>
<evidence type="ECO:0000256" key="1">
    <source>
        <dbReference type="ARBA" id="ARBA00004571"/>
    </source>
</evidence>
<evidence type="ECO:0000256" key="10">
    <source>
        <dbReference type="PROSITE-ProRule" id="PRU01360"/>
    </source>
</evidence>
<keyword evidence="2 10" id="KW-0813">Transport</keyword>
<dbReference type="InterPro" id="IPR037066">
    <property type="entry name" value="Plug_dom_sf"/>
</dbReference>
<organism evidence="15 16">
    <name type="scientific">Aquimarina amphilecti</name>
    <dbReference type="NCBI Taxonomy" id="1038014"/>
    <lineage>
        <taxon>Bacteria</taxon>
        <taxon>Pseudomonadati</taxon>
        <taxon>Bacteroidota</taxon>
        <taxon>Flavobacteriia</taxon>
        <taxon>Flavobacteriales</taxon>
        <taxon>Flavobacteriaceae</taxon>
        <taxon>Aquimarina</taxon>
    </lineage>
</organism>
<feature type="domain" description="TonB-dependent receptor-like beta-barrel" evidence="13">
    <location>
        <begin position="454"/>
        <end position="849"/>
    </location>
</feature>
<evidence type="ECO:0000256" key="8">
    <source>
        <dbReference type="ARBA" id="ARBA00023170"/>
    </source>
</evidence>
<evidence type="ECO:0000313" key="15">
    <source>
        <dbReference type="EMBL" id="SEL98483.1"/>
    </source>
</evidence>
<dbReference type="OrthoDB" id="9768177at2"/>
<evidence type="ECO:0000259" key="13">
    <source>
        <dbReference type="Pfam" id="PF00593"/>
    </source>
</evidence>
<dbReference type="InterPro" id="IPR000531">
    <property type="entry name" value="Beta-barrel_TonB"/>
</dbReference>
<dbReference type="GO" id="GO:0009279">
    <property type="term" value="C:cell outer membrane"/>
    <property type="evidence" value="ECO:0007669"/>
    <property type="project" value="UniProtKB-SubCell"/>
</dbReference>
<keyword evidence="3 10" id="KW-1134">Transmembrane beta strand</keyword>
<dbReference type="AlphaFoldDB" id="A0A1H7UNE8"/>
<dbReference type="InterPro" id="IPR039426">
    <property type="entry name" value="TonB-dep_rcpt-like"/>
</dbReference>
<comment type="subcellular location">
    <subcellularLocation>
        <location evidence="1 10">Cell outer membrane</location>
        <topology evidence="1 10">Multi-pass membrane protein</topology>
    </subcellularLocation>
</comment>
<dbReference type="Pfam" id="PF00593">
    <property type="entry name" value="TonB_dep_Rec_b-barrel"/>
    <property type="match status" value="1"/>
</dbReference>
<dbReference type="PROSITE" id="PS52016">
    <property type="entry name" value="TONB_DEPENDENT_REC_3"/>
    <property type="match status" value="1"/>
</dbReference>
<evidence type="ECO:0000256" key="2">
    <source>
        <dbReference type="ARBA" id="ARBA00022448"/>
    </source>
</evidence>
<dbReference type="InterPro" id="IPR036942">
    <property type="entry name" value="Beta-barrel_TonB_sf"/>
</dbReference>
<gene>
    <name evidence="15" type="ORF">SAMN04487910_3807</name>
</gene>
<keyword evidence="9 10" id="KW-0998">Cell outer membrane</keyword>
<evidence type="ECO:0000256" key="7">
    <source>
        <dbReference type="ARBA" id="ARBA00023136"/>
    </source>
</evidence>
<dbReference type="EMBL" id="FOAB01000007">
    <property type="protein sequence ID" value="SEL98483.1"/>
    <property type="molecule type" value="Genomic_DNA"/>
</dbReference>
<dbReference type="Gene3D" id="2.170.130.10">
    <property type="entry name" value="TonB-dependent receptor, plug domain"/>
    <property type="match status" value="1"/>
</dbReference>
<dbReference type="Gene3D" id="2.40.170.20">
    <property type="entry name" value="TonB-dependent receptor, beta-barrel domain"/>
    <property type="match status" value="1"/>
</dbReference>
<dbReference type="Gene3D" id="2.60.40.1120">
    <property type="entry name" value="Carboxypeptidase-like, regulatory domain"/>
    <property type="match status" value="1"/>
</dbReference>
<evidence type="ECO:0000256" key="6">
    <source>
        <dbReference type="ARBA" id="ARBA00023077"/>
    </source>
</evidence>
<dbReference type="SUPFAM" id="SSF56935">
    <property type="entry name" value="Porins"/>
    <property type="match status" value="1"/>
</dbReference>
<dbReference type="InterPro" id="IPR023996">
    <property type="entry name" value="TonB-dep_OMP_SusC/RagA"/>
</dbReference>
<sequence>MRTKFRGILTLLLAFVVQLTFAQEKTISGNVTDNSGLPLPGVNIVVKGTSKGTQSDFDGNYTIQVNRGAVLSFSYLGFTTKEVVVGDNDAISVQLTEDAATLEEVVVTAQGIKRERKSLGYAISTVASDDIQEQSSADLGRILSGEAAGLNITATNGTAGSGTNIIIRGLSTVSGSNQPLFIVDGVPFSNNTNQQNAFFDNVTESSRFLDIDPNNIESVNVLKGLSASVLYGQEGRNGVILITTKTGSGKTSNKKFEVTFSQSLFAEEAVLPDYQDEYGGGFHQNFGFFFSNWGPSFNRDISGNSLYRSGGPGNTFVANPLSQLADQTLVTGFEDLAASEYAYRPYDSVDQFFKTGFISNTSIGMTGGNENASFSANYSYFDQDSFTPGNQLTRNNIGFGGKAKLSNKLTFQGTANYTISRLKTPPISASAGSGTIGGGSSVFGDVLYTPRSVDLFGLPFQAQDGRSVYYRSGNDIQNPLWTIANAKVTQETDNIFGSASLTYNFNDNYSLTYRAGLNTYTEFNTNGQNKGGVDGDVTGFYRTIQVRNSIFDNSLILNGYEQLSESLGLTFIGGLNTRRNTYQQEGTYSTQQLAFGVLRHYNFVNQSTVDVNGQNIDFETEDNTIGVYADLSLDYKNYLFFNGTVRNDWFSTLEQENNSIFYPGASVSLIATDAIPGLQGDMFNYLKARVAYGESAGAPGAFSTRNSLALNSRAFVDAQGNVISSNSVSNRLGNQDLKPERFQEFEVGIETRFINNRVGLNVSLFKRNTEDLITDQALDPGNGFTVKRVNAGKSENEGIEVDFDITPWKTENFKWLINGNFYADENVITELPTDQIALTASIGGRPANYAIAGEAFGILQGTAVQRDADGNPIVGSDGLYLATTDIEIIGDPNPDWTGTIKNTFSYKGLKFSFDFQYRHGGDIFSQTAATLVGRGVVDSDNPIDRRGTYILPGVLQDGTPNNIPITSTNVFFNNFGFGPNEPQVFDGTTLRLNEVSLSYDFKKEFLSNTPFGSLSITLLGSNLWYKAFNFPDDVNFDTNTLSTGVGNGQGIDFITGPSSRRYGLSFRATF</sequence>